<gene>
    <name evidence="1" type="ORF">O0554_25090</name>
</gene>
<evidence type="ECO:0000313" key="1">
    <source>
        <dbReference type="EMBL" id="MCZ0810121.1"/>
    </source>
</evidence>
<dbReference type="Proteomes" id="UP001077662">
    <property type="component" value="Unassembled WGS sequence"/>
</dbReference>
<protein>
    <submittedName>
        <fullName evidence="1">Uncharacterized protein</fullName>
    </submittedName>
</protein>
<dbReference type="EMBL" id="JAPTNE010000056">
    <property type="protein sequence ID" value="MCZ0810121.1"/>
    <property type="molecule type" value="Genomic_DNA"/>
</dbReference>
<evidence type="ECO:0000313" key="2">
    <source>
        <dbReference type="Proteomes" id="UP001077662"/>
    </source>
</evidence>
<sequence length="95" mass="11533">MSKEDLTEEYLWDFFVNYNVGVHLLKKEHDNLKDDMPTSFSTTDNIWSRYKEENFEIIRVTWKEKKVIYAETIKKNDPSVRPSLVPYYEDCKEIF</sequence>
<name>A0AAP3GAU8_BRELA</name>
<proteinExistence type="predicted"/>
<accession>A0AAP3GAU8</accession>
<reference evidence="1" key="1">
    <citation type="submission" date="2022-09" db="EMBL/GenBank/DDBJ databases">
        <title>Genome analysis and characterization of larvicidal activity of Brevibacillus strains.</title>
        <authorList>
            <person name="Patrusheva E.V."/>
            <person name="Izotova A.O."/>
            <person name="Toshchakov S.V."/>
            <person name="Sineoky S.P."/>
        </authorList>
    </citation>
    <scope>NUCLEOTIDE SEQUENCE</scope>
    <source>
        <strain evidence="1">VKPM_B-13247</strain>
    </source>
</reference>
<organism evidence="1 2">
    <name type="scientific">Brevibacillus laterosporus</name>
    <name type="common">Bacillus laterosporus</name>
    <dbReference type="NCBI Taxonomy" id="1465"/>
    <lineage>
        <taxon>Bacteria</taxon>
        <taxon>Bacillati</taxon>
        <taxon>Bacillota</taxon>
        <taxon>Bacilli</taxon>
        <taxon>Bacillales</taxon>
        <taxon>Paenibacillaceae</taxon>
        <taxon>Brevibacillus</taxon>
    </lineage>
</organism>
<dbReference type="RefSeq" id="WP_258434900.1">
    <property type="nucleotide sequence ID" value="NZ_JANSGW010000056.1"/>
</dbReference>
<dbReference type="AlphaFoldDB" id="A0AAP3GAU8"/>
<comment type="caution">
    <text evidence="1">The sequence shown here is derived from an EMBL/GenBank/DDBJ whole genome shotgun (WGS) entry which is preliminary data.</text>
</comment>